<dbReference type="AlphaFoldDB" id="A0A448WEM0"/>
<evidence type="ECO:0000313" key="1">
    <source>
        <dbReference type="EMBL" id="VEL09742.1"/>
    </source>
</evidence>
<dbReference type="EMBL" id="CAAALY010007137">
    <property type="protein sequence ID" value="VEL09742.1"/>
    <property type="molecule type" value="Genomic_DNA"/>
</dbReference>
<organism evidence="1 2">
    <name type="scientific">Protopolystoma xenopodis</name>
    <dbReference type="NCBI Taxonomy" id="117903"/>
    <lineage>
        <taxon>Eukaryota</taxon>
        <taxon>Metazoa</taxon>
        <taxon>Spiralia</taxon>
        <taxon>Lophotrochozoa</taxon>
        <taxon>Platyhelminthes</taxon>
        <taxon>Monogenea</taxon>
        <taxon>Polyopisthocotylea</taxon>
        <taxon>Polystomatidea</taxon>
        <taxon>Polystomatidae</taxon>
        <taxon>Protopolystoma</taxon>
    </lineage>
</organism>
<gene>
    <name evidence="1" type="ORF">PXEA_LOCUS3182</name>
</gene>
<comment type="caution">
    <text evidence="1">The sequence shown here is derived from an EMBL/GenBank/DDBJ whole genome shotgun (WGS) entry which is preliminary data.</text>
</comment>
<evidence type="ECO:0000313" key="2">
    <source>
        <dbReference type="Proteomes" id="UP000784294"/>
    </source>
</evidence>
<accession>A0A448WEM0</accession>
<keyword evidence="2" id="KW-1185">Reference proteome</keyword>
<sequence>MNSDLFKDIPSWLVSGGCGSNFPCPFPGSLSATSVSVAAMAAFTATAAATAAPSVPPASALLTSSPFTCSEEVPGASLGCCGMGGPTPQELLRLLENCQLGELTNNLVESSKVKTRKETSFPAYFEYKYEYD</sequence>
<dbReference type="Proteomes" id="UP000784294">
    <property type="component" value="Unassembled WGS sequence"/>
</dbReference>
<protein>
    <submittedName>
        <fullName evidence="1">Uncharacterized protein</fullName>
    </submittedName>
</protein>
<name>A0A448WEM0_9PLAT</name>
<proteinExistence type="predicted"/>
<reference evidence="1" key="1">
    <citation type="submission" date="2018-11" db="EMBL/GenBank/DDBJ databases">
        <authorList>
            <consortium name="Pathogen Informatics"/>
        </authorList>
    </citation>
    <scope>NUCLEOTIDE SEQUENCE</scope>
</reference>